<dbReference type="CDD" id="cd24076">
    <property type="entry name" value="ASKHA_ATPase_ROK_BsXylR-like"/>
    <property type="match status" value="1"/>
</dbReference>
<dbReference type="EMBL" id="JAUSSU010000012">
    <property type="protein sequence ID" value="MDQ0115699.1"/>
    <property type="molecule type" value="Genomic_DNA"/>
</dbReference>
<dbReference type="InterPro" id="IPR049874">
    <property type="entry name" value="ROK_cs"/>
</dbReference>
<dbReference type="InterPro" id="IPR000600">
    <property type="entry name" value="ROK"/>
</dbReference>
<organism evidence="4 5">
    <name type="scientific">Paenibacillus harenae</name>
    <dbReference type="NCBI Taxonomy" id="306543"/>
    <lineage>
        <taxon>Bacteria</taxon>
        <taxon>Bacillati</taxon>
        <taxon>Bacillota</taxon>
        <taxon>Bacilli</taxon>
        <taxon>Bacillales</taxon>
        <taxon>Paenibacillaceae</taxon>
        <taxon>Paenibacillus</taxon>
    </lineage>
</organism>
<comment type="similarity">
    <text evidence="2">Belongs to the ROK (NagC/XylR) family.</text>
</comment>
<dbReference type="PANTHER" id="PTHR18964:SF149">
    <property type="entry name" value="BIFUNCTIONAL UDP-N-ACETYLGLUCOSAMINE 2-EPIMERASE_N-ACETYLMANNOSAMINE KINASE"/>
    <property type="match status" value="1"/>
</dbReference>
<protein>
    <submittedName>
        <fullName evidence="4">Glucokinase-like ROK family protein</fullName>
    </submittedName>
</protein>
<proteinExistence type="inferred from homology"/>
<evidence type="ECO:0000256" key="1">
    <source>
        <dbReference type="ARBA" id="ARBA00002486"/>
    </source>
</evidence>
<sequence>MKIDKSVINTINKKNVLSAIRASGQVFKAEIARSTGLSIPTVMKITDELIGRGLVREAGKGESSGGKPPQLLEFVADRHYIVGVDIGTTNILCILMDMSANILYEHSVPTMVKDAPEQIIDRVAATIEAVIAQAGVEQERLLGIGLGMPGLLDYETGTVLFSPDFHWERVELLSTLKVRFALPMVVHNVTHSMAMAQKWFGYGRDDINSFICVNLGHGIGSALFLDGELFSGGSGSAGELGHMTMEKDGPLCVCGNPGCLEALASGDAIARRALAEINAPDDAIISKKAYEGRLEAKDVFEAADRQNEMALRIIANAAEYIGLALAKVINLLDPEMIVLEGGLSRAGAGFITAIHDHAQRYQMKYAGRNTRIVVSELAEHSAAIGSATFLIKRLFDVGGDQAAM</sequence>
<dbReference type="InterPro" id="IPR036390">
    <property type="entry name" value="WH_DNA-bd_sf"/>
</dbReference>
<comment type="function">
    <text evidence="1">Transcriptional repressor of xylose-utilizing enzymes.</text>
</comment>
<dbReference type="Gene3D" id="1.10.10.10">
    <property type="entry name" value="Winged helix-like DNA-binding domain superfamily/Winged helix DNA-binding domain"/>
    <property type="match status" value="1"/>
</dbReference>
<evidence type="ECO:0000313" key="5">
    <source>
        <dbReference type="Proteomes" id="UP001229346"/>
    </source>
</evidence>
<keyword evidence="5" id="KW-1185">Reference proteome</keyword>
<dbReference type="Gene3D" id="3.30.420.40">
    <property type="match status" value="2"/>
</dbReference>
<dbReference type="PANTHER" id="PTHR18964">
    <property type="entry name" value="ROK (REPRESSOR, ORF, KINASE) FAMILY"/>
    <property type="match status" value="1"/>
</dbReference>
<dbReference type="InterPro" id="IPR036388">
    <property type="entry name" value="WH-like_DNA-bd_sf"/>
</dbReference>
<dbReference type="Proteomes" id="UP001229346">
    <property type="component" value="Unassembled WGS sequence"/>
</dbReference>
<keyword evidence="3" id="KW-0119">Carbohydrate metabolism</keyword>
<reference evidence="4 5" key="1">
    <citation type="submission" date="2023-07" db="EMBL/GenBank/DDBJ databases">
        <title>Sorghum-associated microbial communities from plants grown in Nebraska, USA.</title>
        <authorList>
            <person name="Schachtman D."/>
        </authorList>
    </citation>
    <scope>NUCLEOTIDE SEQUENCE [LARGE SCALE GENOMIC DNA]</scope>
    <source>
        <strain evidence="4 5">CC482</strain>
    </source>
</reference>
<dbReference type="Pfam" id="PF00480">
    <property type="entry name" value="ROK"/>
    <property type="match status" value="1"/>
</dbReference>
<evidence type="ECO:0000256" key="2">
    <source>
        <dbReference type="ARBA" id="ARBA00006479"/>
    </source>
</evidence>
<keyword evidence="3" id="KW-0859">Xylose metabolism</keyword>
<dbReference type="RefSeq" id="WP_307207574.1">
    <property type="nucleotide sequence ID" value="NZ_JAUSSU010000012.1"/>
</dbReference>
<evidence type="ECO:0000313" key="4">
    <source>
        <dbReference type="EMBL" id="MDQ0115699.1"/>
    </source>
</evidence>
<dbReference type="SUPFAM" id="SSF53067">
    <property type="entry name" value="Actin-like ATPase domain"/>
    <property type="match status" value="1"/>
</dbReference>
<dbReference type="PROSITE" id="PS01125">
    <property type="entry name" value="ROK"/>
    <property type="match status" value="1"/>
</dbReference>
<gene>
    <name evidence="4" type="ORF">J2T15_005166</name>
</gene>
<evidence type="ECO:0000256" key="3">
    <source>
        <dbReference type="ARBA" id="ARBA00022629"/>
    </source>
</evidence>
<dbReference type="InterPro" id="IPR043129">
    <property type="entry name" value="ATPase_NBD"/>
</dbReference>
<accession>A0ABT9U7T2</accession>
<name>A0ABT9U7T2_PAEHA</name>
<comment type="caution">
    <text evidence="4">The sequence shown here is derived from an EMBL/GenBank/DDBJ whole genome shotgun (WGS) entry which is preliminary data.</text>
</comment>
<dbReference type="SUPFAM" id="SSF46785">
    <property type="entry name" value="Winged helix' DNA-binding domain"/>
    <property type="match status" value="1"/>
</dbReference>